<evidence type="ECO:0000313" key="9">
    <source>
        <dbReference type="EMBL" id="QKF79713.1"/>
    </source>
</evidence>
<evidence type="ECO:0000256" key="1">
    <source>
        <dbReference type="ARBA" id="ARBA00004141"/>
    </source>
</evidence>
<evidence type="ECO:0000256" key="6">
    <source>
        <dbReference type="ARBA" id="ARBA00023136"/>
    </source>
</evidence>
<feature type="transmembrane region" description="Helical" evidence="7">
    <location>
        <begin position="6"/>
        <end position="22"/>
    </location>
</feature>
<reference evidence="9 10" key="1">
    <citation type="submission" date="2020-05" db="EMBL/GenBank/DDBJ databases">
        <title>Complete genome sequencing of Campylobacter and Arcobacter type strains.</title>
        <authorList>
            <person name="Miller W.G."/>
            <person name="Yee E."/>
        </authorList>
    </citation>
    <scope>NUCLEOTIDE SEQUENCE [LARGE SCALE GENOMIC DNA]</scope>
    <source>
        <strain evidence="9 10">CCUG 73571</strain>
    </source>
</reference>
<dbReference type="RefSeq" id="WP_139425237.1">
    <property type="nucleotide sequence ID" value="NZ_CBCSFY010000017.1"/>
</dbReference>
<dbReference type="Proteomes" id="UP000509246">
    <property type="component" value="Chromosome"/>
</dbReference>
<feature type="transmembrane region" description="Helical" evidence="7">
    <location>
        <begin position="83"/>
        <end position="102"/>
    </location>
</feature>
<name>A0A7L5IAJ4_9BACT</name>
<gene>
    <name evidence="9" type="ORF">CARM_0800</name>
</gene>
<dbReference type="SUPFAM" id="SSF144091">
    <property type="entry name" value="Rhomboid-like"/>
    <property type="match status" value="1"/>
</dbReference>
<dbReference type="Pfam" id="PF01694">
    <property type="entry name" value="Rhomboid"/>
    <property type="match status" value="1"/>
</dbReference>
<comment type="similarity">
    <text evidence="2">Belongs to the peptidase S54 family.</text>
</comment>
<dbReference type="Gene3D" id="1.20.1540.10">
    <property type="entry name" value="Rhomboid-like"/>
    <property type="match status" value="1"/>
</dbReference>
<dbReference type="InterPro" id="IPR022764">
    <property type="entry name" value="Peptidase_S54_rhomboid_dom"/>
</dbReference>
<protein>
    <submittedName>
        <fullName evidence="9">Rhomboid family membrane protein</fullName>
    </submittedName>
</protein>
<dbReference type="GO" id="GO:0016020">
    <property type="term" value="C:membrane"/>
    <property type="evidence" value="ECO:0007669"/>
    <property type="project" value="UniProtKB-SubCell"/>
</dbReference>
<dbReference type="GO" id="GO:0004252">
    <property type="term" value="F:serine-type endopeptidase activity"/>
    <property type="evidence" value="ECO:0007669"/>
    <property type="project" value="InterPro"/>
</dbReference>
<keyword evidence="5 7" id="KW-1133">Transmembrane helix</keyword>
<feature type="transmembrane region" description="Helical" evidence="7">
    <location>
        <begin position="156"/>
        <end position="174"/>
    </location>
</feature>
<keyword evidence="4" id="KW-0378">Hydrolase</keyword>
<dbReference type="PANTHER" id="PTHR43731">
    <property type="entry name" value="RHOMBOID PROTEASE"/>
    <property type="match status" value="1"/>
</dbReference>
<dbReference type="OrthoDB" id="9813074at2"/>
<dbReference type="InterPro" id="IPR035952">
    <property type="entry name" value="Rhomboid-like_sf"/>
</dbReference>
<dbReference type="GeneID" id="56586538"/>
<accession>A0A7L5IAJ4</accession>
<evidence type="ECO:0000313" key="10">
    <source>
        <dbReference type="Proteomes" id="UP000509246"/>
    </source>
</evidence>
<dbReference type="AlphaFoldDB" id="A0A7L5IAJ4"/>
<feature type="transmembrane region" description="Helical" evidence="7">
    <location>
        <begin position="58"/>
        <end position="76"/>
    </location>
</feature>
<sequence length="176" mass="20023">MVASFLIALNVIVFIYVNYLHTGDLNLDIFLGLNLFFFQGFYWQILSSMFMHGNWAHLILNMIVLFQFGSILERYLQSFKFALLYLLGGVTCSLLSIFYIYLSFDGNFVNVVGASGAICVLMGFYAYLDKSATKGLIVAILLMSFVPIFMGVNIAWYAHIFGFICGYILAKFRIIR</sequence>
<evidence type="ECO:0000256" key="2">
    <source>
        <dbReference type="ARBA" id="ARBA00009045"/>
    </source>
</evidence>
<organism evidence="9 10">
    <name type="scientific">Campylobacter armoricus</name>
    <dbReference type="NCBI Taxonomy" id="2505970"/>
    <lineage>
        <taxon>Bacteria</taxon>
        <taxon>Pseudomonadati</taxon>
        <taxon>Campylobacterota</taxon>
        <taxon>Epsilonproteobacteria</taxon>
        <taxon>Campylobacterales</taxon>
        <taxon>Campylobacteraceae</taxon>
        <taxon>Campylobacter</taxon>
    </lineage>
</organism>
<evidence type="ECO:0000256" key="5">
    <source>
        <dbReference type="ARBA" id="ARBA00022989"/>
    </source>
</evidence>
<keyword evidence="10" id="KW-1185">Reference proteome</keyword>
<feature type="transmembrane region" description="Helical" evidence="7">
    <location>
        <begin position="29"/>
        <end position="46"/>
    </location>
</feature>
<evidence type="ECO:0000259" key="8">
    <source>
        <dbReference type="Pfam" id="PF01694"/>
    </source>
</evidence>
<dbReference type="EMBL" id="CP053825">
    <property type="protein sequence ID" value="QKF79713.1"/>
    <property type="molecule type" value="Genomic_DNA"/>
</dbReference>
<dbReference type="PANTHER" id="PTHR43731:SF14">
    <property type="entry name" value="PRESENILIN-ASSOCIATED RHOMBOID-LIKE PROTEIN, MITOCHONDRIAL"/>
    <property type="match status" value="1"/>
</dbReference>
<proteinExistence type="inferred from homology"/>
<keyword evidence="6 7" id="KW-0472">Membrane</keyword>
<comment type="subcellular location">
    <subcellularLocation>
        <location evidence="1">Membrane</location>
        <topology evidence="1">Multi-pass membrane protein</topology>
    </subcellularLocation>
</comment>
<dbReference type="InterPro" id="IPR050925">
    <property type="entry name" value="Rhomboid_protease_S54"/>
</dbReference>
<feature type="transmembrane region" description="Helical" evidence="7">
    <location>
        <begin position="108"/>
        <end position="128"/>
    </location>
</feature>
<feature type="domain" description="Peptidase S54 rhomboid" evidence="8">
    <location>
        <begin position="42"/>
        <end position="171"/>
    </location>
</feature>
<evidence type="ECO:0000256" key="7">
    <source>
        <dbReference type="SAM" id="Phobius"/>
    </source>
</evidence>
<dbReference type="KEGG" id="carm:CARM_0800"/>
<keyword evidence="3 7" id="KW-0812">Transmembrane</keyword>
<evidence type="ECO:0000256" key="3">
    <source>
        <dbReference type="ARBA" id="ARBA00022692"/>
    </source>
</evidence>
<evidence type="ECO:0000256" key="4">
    <source>
        <dbReference type="ARBA" id="ARBA00022801"/>
    </source>
</evidence>